<dbReference type="Proteomes" id="UP001524435">
    <property type="component" value="Unassembled WGS sequence"/>
</dbReference>
<dbReference type="InterPro" id="IPR044668">
    <property type="entry name" value="PuuD-like"/>
</dbReference>
<keyword evidence="1" id="KW-0378">Hydrolase</keyword>
<dbReference type="InterPro" id="IPR011697">
    <property type="entry name" value="Peptidase_C26"/>
</dbReference>
<dbReference type="PANTHER" id="PTHR43235">
    <property type="entry name" value="GLUTAMINE AMIDOTRANSFERASE PB2B2.05-RELATED"/>
    <property type="match status" value="1"/>
</dbReference>
<dbReference type="RefSeq" id="WP_102266761.1">
    <property type="nucleotide sequence ID" value="NZ_CALVCM010000018.1"/>
</dbReference>
<dbReference type="PANTHER" id="PTHR43235:SF1">
    <property type="entry name" value="GLUTAMINE AMIDOTRANSFERASE PB2B2.05-RELATED"/>
    <property type="match status" value="1"/>
</dbReference>
<dbReference type="CDD" id="cd01745">
    <property type="entry name" value="GATase1_2"/>
    <property type="match status" value="1"/>
</dbReference>
<proteinExistence type="predicted"/>
<accession>A0ABT1SIA2</accession>
<organism evidence="1 2">
    <name type="scientific">Massilicoli timonensis</name>
    <dbReference type="NCBI Taxonomy" id="2015901"/>
    <lineage>
        <taxon>Bacteria</taxon>
        <taxon>Bacillati</taxon>
        <taxon>Bacillota</taxon>
        <taxon>Erysipelotrichia</taxon>
        <taxon>Erysipelotrichales</taxon>
        <taxon>Erysipelotrichaceae</taxon>
        <taxon>Massilicoli</taxon>
    </lineage>
</organism>
<name>A0ABT1SIA2_9FIRM</name>
<dbReference type="EMBL" id="JANGCH010000002">
    <property type="protein sequence ID" value="MCQ5120943.1"/>
    <property type="molecule type" value="Genomic_DNA"/>
</dbReference>
<dbReference type="Gene3D" id="3.40.50.880">
    <property type="match status" value="1"/>
</dbReference>
<evidence type="ECO:0000313" key="1">
    <source>
        <dbReference type="EMBL" id="MCQ5120943.1"/>
    </source>
</evidence>
<dbReference type="Pfam" id="PF07722">
    <property type="entry name" value="Peptidase_C26"/>
    <property type="match status" value="1"/>
</dbReference>
<keyword evidence="2" id="KW-1185">Reference proteome</keyword>
<dbReference type="PROSITE" id="PS51273">
    <property type="entry name" value="GATASE_TYPE_1"/>
    <property type="match status" value="1"/>
</dbReference>
<comment type="caution">
    <text evidence="1">The sequence shown here is derived from an EMBL/GenBank/DDBJ whole genome shotgun (WGS) entry which is preliminary data.</text>
</comment>
<protein>
    <submittedName>
        <fullName evidence="1">Gamma-glutamyl-gamma-aminobutyrate hydrolase family protein</fullName>
    </submittedName>
</protein>
<reference evidence="1 2" key="1">
    <citation type="submission" date="2022-06" db="EMBL/GenBank/DDBJ databases">
        <title>Isolation of gut microbiota from human fecal samples.</title>
        <authorList>
            <person name="Pamer E.G."/>
            <person name="Barat B."/>
            <person name="Waligurski E."/>
            <person name="Medina S."/>
            <person name="Paddock L."/>
            <person name="Mostad J."/>
        </authorList>
    </citation>
    <scope>NUCLEOTIDE SEQUENCE [LARGE SCALE GENOMIC DNA]</scope>
    <source>
        <strain evidence="1 2">DFI.6.1</strain>
    </source>
</reference>
<dbReference type="SUPFAM" id="SSF52317">
    <property type="entry name" value="Class I glutamine amidotransferase-like"/>
    <property type="match status" value="1"/>
</dbReference>
<dbReference type="GO" id="GO:0016787">
    <property type="term" value="F:hydrolase activity"/>
    <property type="evidence" value="ECO:0007669"/>
    <property type="project" value="UniProtKB-KW"/>
</dbReference>
<gene>
    <name evidence="1" type="ORF">NE663_01550</name>
</gene>
<evidence type="ECO:0000313" key="2">
    <source>
        <dbReference type="Proteomes" id="UP001524435"/>
    </source>
</evidence>
<dbReference type="InterPro" id="IPR029062">
    <property type="entry name" value="Class_I_gatase-like"/>
</dbReference>
<sequence length="226" mass="25962">MKKIGIVTRTEALEGIERTFVNDSYGNAIRKEGWFPVFCNEIALANWYAQNLDALLIPGGLDIDPLYYQKQCDPATKRYPNPIDALDFALLEAFLQEGKPILGICRGLQVINVFFRGTLKQDINTDDHERDHLHEVTILPGSFLSSMQKPVMEVNSYHHQTIDRLGKDLRAIAVHRDQTIEAIIHKTFSILAVQWHPEKMEDDVIIPYFLHACATCRFPLHQRHKK</sequence>